<reference evidence="10" key="1">
    <citation type="submission" date="2017-10" db="EMBL/GenBank/DDBJ databases">
        <title>Kefir isolates.</title>
        <authorList>
            <person name="Kim Y."/>
            <person name="Blasche S."/>
        </authorList>
    </citation>
    <scope>NUCLEOTIDE SEQUENCE [LARGE SCALE GENOMIC DNA]</scope>
    <source>
        <strain evidence="10">OG2-2</strain>
    </source>
</reference>
<comment type="caution">
    <text evidence="10">The sequence shown here is derived from an EMBL/GenBank/DDBJ whole genome shotgun (WGS) entry which is preliminary data.</text>
</comment>
<feature type="transmembrane region" description="Helical" evidence="8">
    <location>
        <begin position="303"/>
        <end position="324"/>
    </location>
</feature>
<dbReference type="Pfam" id="PF07690">
    <property type="entry name" value="MFS_1"/>
    <property type="match status" value="1"/>
</dbReference>
<dbReference type="Proteomes" id="UP000219947">
    <property type="component" value="Unassembled WGS sequence"/>
</dbReference>
<feature type="transmembrane region" description="Helical" evidence="8">
    <location>
        <begin position="198"/>
        <end position="220"/>
    </location>
</feature>
<comment type="subcellular location">
    <subcellularLocation>
        <location evidence="1">Cell membrane</location>
        <topology evidence="1">Multi-pass membrane protein</topology>
    </subcellularLocation>
</comment>
<dbReference type="Gene3D" id="1.20.1720.10">
    <property type="entry name" value="Multidrug resistance protein D"/>
    <property type="match status" value="1"/>
</dbReference>
<gene>
    <name evidence="10" type="ORF">CRM92_00840</name>
</gene>
<dbReference type="PRINTS" id="PR01036">
    <property type="entry name" value="TCRTETB"/>
</dbReference>
<keyword evidence="11" id="KW-1185">Reference proteome</keyword>
<accession>A0A2A8D6L6</accession>
<keyword evidence="3" id="KW-1003">Cell membrane</keyword>
<feature type="domain" description="Major facilitator superfamily (MFS) profile" evidence="9">
    <location>
        <begin position="45"/>
        <end position="490"/>
    </location>
</feature>
<feature type="transmembrane region" description="Helical" evidence="8">
    <location>
        <begin position="263"/>
        <end position="282"/>
    </location>
</feature>
<name>A0A2A8D6L6_9MICC</name>
<dbReference type="InterPro" id="IPR020846">
    <property type="entry name" value="MFS_dom"/>
</dbReference>
<dbReference type="PROSITE" id="PS50850">
    <property type="entry name" value="MFS"/>
    <property type="match status" value="1"/>
</dbReference>
<feature type="transmembrane region" description="Helical" evidence="8">
    <location>
        <begin position="83"/>
        <end position="100"/>
    </location>
</feature>
<evidence type="ECO:0000256" key="1">
    <source>
        <dbReference type="ARBA" id="ARBA00004651"/>
    </source>
</evidence>
<keyword evidence="5 8" id="KW-1133">Transmembrane helix</keyword>
<feature type="transmembrane region" description="Helical" evidence="8">
    <location>
        <begin position="366"/>
        <end position="386"/>
    </location>
</feature>
<evidence type="ECO:0000256" key="4">
    <source>
        <dbReference type="ARBA" id="ARBA00022692"/>
    </source>
</evidence>
<feature type="transmembrane region" description="Helical" evidence="8">
    <location>
        <begin position="232"/>
        <end position="251"/>
    </location>
</feature>
<protein>
    <submittedName>
        <fullName evidence="10">MFS transporter</fullName>
    </submittedName>
</protein>
<dbReference type="SUPFAM" id="SSF103473">
    <property type="entry name" value="MFS general substrate transporter"/>
    <property type="match status" value="1"/>
</dbReference>
<dbReference type="GO" id="GO:0005886">
    <property type="term" value="C:plasma membrane"/>
    <property type="evidence" value="ECO:0007669"/>
    <property type="project" value="UniProtKB-SubCell"/>
</dbReference>
<evidence type="ECO:0000256" key="2">
    <source>
        <dbReference type="ARBA" id="ARBA00022448"/>
    </source>
</evidence>
<dbReference type="PANTHER" id="PTHR42718:SF46">
    <property type="entry name" value="BLR6921 PROTEIN"/>
    <property type="match status" value="1"/>
</dbReference>
<keyword evidence="4 8" id="KW-0812">Transmembrane</keyword>
<evidence type="ECO:0000256" key="8">
    <source>
        <dbReference type="SAM" id="Phobius"/>
    </source>
</evidence>
<evidence type="ECO:0000313" key="11">
    <source>
        <dbReference type="Proteomes" id="UP000219947"/>
    </source>
</evidence>
<feature type="transmembrane region" description="Helical" evidence="8">
    <location>
        <begin position="392"/>
        <end position="412"/>
    </location>
</feature>
<evidence type="ECO:0000256" key="5">
    <source>
        <dbReference type="ARBA" id="ARBA00022989"/>
    </source>
</evidence>
<organism evidence="10 11">
    <name type="scientific">Rothia dentocariosa</name>
    <dbReference type="NCBI Taxonomy" id="2047"/>
    <lineage>
        <taxon>Bacteria</taxon>
        <taxon>Bacillati</taxon>
        <taxon>Actinomycetota</taxon>
        <taxon>Actinomycetes</taxon>
        <taxon>Micrococcales</taxon>
        <taxon>Micrococcaceae</taxon>
        <taxon>Rothia</taxon>
    </lineage>
</organism>
<keyword evidence="6 8" id="KW-0472">Membrane</keyword>
<feature type="transmembrane region" description="Helical" evidence="8">
    <location>
        <begin position="424"/>
        <end position="447"/>
    </location>
</feature>
<evidence type="ECO:0000256" key="7">
    <source>
        <dbReference type="SAM" id="MobiDB-lite"/>
    </source>
</evidence>
<evidence type="ECO:0000259" key="9">
    <source>
        <dbReference type="PROSITE" id="PS50850"/>
    </source>
</evidence>
<dbReference type="GO" id="GO:0022857">
    <property type="term" value="F:transmembrane transporter activity"/>
    <property type="evidence" value="ECO:0007669"/>
    <property type="project" value="InterPro"/>
</dbReference>
<feature type="transmembrane region" description="Helical" evidence="8">
    <location>
        <begin position="467"/>
        <end position="486"/>
    </location>
</feature>
<keyword evidence="2" id="KW-0813">Transport</keyword>
<evidence type="ECO:0000256" key="3">
    <source>
        <dbReference type="ARBA" id="ARBA00022475"/>
    </source>
</evidence>
<feature type="transmembrane region" description="Helical" evidence="8">
    <location>
        <begin position="336"/>
        <end position="354"/>
    </location>
</feature>
<evidence type="ECO:0000256" key="6">
    <source>
        <dbReference type="ARBA" id="ARBA00023136"/>
    </source>
</evidence>
<dbReference type="InterPro" id="IPR036259">
    <property type="entry name" value="MFS_trans_sf"/>
</dbReference>
<proteinExistence type="predicted"/>
<dbReference type="PANTHER" id="PTHR42718">
    <property type="entry name" value="MAJOR FACILITATOR SUPERFAMILY MULTIDRUG TRANSPORTER MFSC"/>
    <property type="match status" value="1"/>
</dbReference>
<dbReference type="InterPro" id="IPR011701">
    <property type="entry name" value="MFS"/>
</dbReference>
<feature type="region of interest" description="Disordered" evidence="7">
    <location>
        <begin position="15"/>
        <end position="37"/>
    </location>
</feature>
<dbReference type="EMBL" id="PDEV01000001">
    <property type="protein sequence ID" value="PEN16622.1"/>
    <property type="molecule type" value="Genomic_DNA"/>
</dbReference>
<feature type="transmembrane region" description="Helical" evidence="8">
    <location>
        <begin position="173"/>
        <end position="192"/>
    </location>
</feature>
<dbReference type="CDD" id="cd17321">
    <property type="entry name" value="MFS_MMR_MDR_like"/>
    <property type="match status" value="1"/>
</dbReference>
<evidence type="ECO:0000313" key="10">
    <source>
        <dbReference type="EMBL" id="PEN16622.1"/>
    </source>
</evidence>
<feature type="transmembrane region" description="Helical" evidence="8">
    <location>
        <begin position="112"/>
        <end position="137"/>
    </location>
</feature>
<dbReference type="Gene3D" id="1.20.1250.20">
    <property type="entry name" value="MFS general substrate transporter like domains"/>
    <property type="match status" value="1"/>
</dbReference>
<sequence length="498" mass="51779">MSLLYGSFLKCSPDKQEKRLSTSGSTEPVGERKTDTPPNPKRWLLLWTLATVQFIIFLDATIVNVALPSIGRDLQMSSNQLTWVVNGYLLAAGSLLLLGGRIGDIVGRRKTFVVGALMFGVASMVAVVSTSGSILLVGRVLQGVGEALAAPAALGIIALTFTDPKELQKAYGIWGGLSGLGAVAGVLLGGVITEFISWRWIFGINIPLAIIPALMIFVLVDESKMRGKTSDGPLSALLLAGGTVSLVYGILQVPVLGISAASTWVPLSAGLILLFFFFALQARSSTPLLPLSFLGDRVRGSGYLGLGLLNAATSGMFFLVAIYMQNILGYSPLQNGLAWIPYCVFFLAGIQLTISQMPKQGAKIMMITGLFIAALGMAFLAARPFGIGFWEGLLPGLILVGMGGGMTFPAAQTTAMDGLSMQDAGLGSGVTTTIGQIGQVVGLAVLTSIALGTDQGSELVASGVGKAMFVSAVILSIAAVTVGFTLRGNRADVGKVPA</sequence>
<feature type="transmembrane region" description="Helical" evidence="8">
    <location>
        <begin position="43"/>
        <end position="63"/>
    </location>
</feature>
<dbReference type="AlphaFoldDB" id="A0A2A8D6L6"/>